<dbReference type="GO" id="GO:0047355">
    <property type="term" value="F:CDP-glycerol glycerophosphotransferase activity"/>
    <property type="evidence" value="ECO:0007669"/>
    <property type="project" value="InterPro"/>
</dbReference>
<organism evidence="2 3">
    <name type="scientific">Helicobacter canis</name>
    <dbReference type="NCBI Taxonomy" id="29419"/>
    <lineage>
        <taxon>Bacteria</taxon>
        <taxon>Pseudomonadati</taxon>
        <taxon>Campylobacterota</taxon>
        <taxon>Epsilonproteobacteria</taxon>
        <taxon>Campylobacterales</taxon>
        <taxon>Helicobacteraceae</taxon>
        <taxon>Helicobacter</taxon>
    </lineage>
</organism>
<dbReference type="GO" id="GO:0016020">
    <property type="term" value="C:membrane"/>
    <property type="evidence" value="ECO:0007669"/>
    <property type="project" value="InterPro"/>
</dbReference>
<evidence type="ECO:0000256" key="1">
    <source>
        <dbReference type="SAM" id="MobiDB-lite"/>
    </source>
</evidence>
<feature type="compositionally biased region" description="Polar residues" evidence="1">
    <location>
        <begin position="101"/>
        <end position="126"/>
    </location>
</feature>
<dbReference type="Proteomes" id="UP000323707">
    <property type="component" value="Unassembled WGS sequence"/>
</dbReference>
<dbReference type="InterPro" id="IPR007554">
    <property type="entry name" value="Glycerophosphate_synth"/>
</dbReference>
<gene>
    <name evidence="2" type="ORF">F4V45_07610</name>
</gene>
<protein>
    <recommendedName>
        <fullName evidence="4">CDP-Glycerol:Poly(Glycerophosphate) glycerophosphotransferase</fullName>
    </recommendedName>
</protein>
<evidence type="ECO:0000313" key="2">
    <source>
        <dbReference type="EMBL" id="KAA8707727.1"/>
    </source>
</evidence>
<accession>A0A5M9QIM1</accession>
<dbReference type="InterPro" id="IPR043148">
    <property type="entry name" value="TagF_C"/>
</dbReference>
<dbReference type="EMBL" id="VXKE01000021">
    <property type="protein sequence ID" value="KAA8707727.1"/>
    <property type="molecule type" value="Genomic_DNA"/>
</dbReference>
<feature type="region of interest" description="Disordered" evidence="1">
    <location>
        <begin position="99"/>
        <end position="126"/>
    </location>
</feature>
<sequence length="372" mass="42100">MTTPQLDVLQIKRSKSVKHYCHIIHSLPHIDIYEIFALDYFDSVLTNSPIHTPFIRQVESKRHLKTKQVIITGCTYLDVLATKLQDYRQTQEKFAFFPQHKATQSPSQKVDSSQSPLESTAQNSSLDSTQAKQIKTILIAPSWGREALLSKYGFAIIEPFINSTFQLIIRPHPQSYLSESALLQELQERTKHCSNIVWDTHTDNIYALDSADVMIGDFSGVLFDFVCLFEKPVLTPEFRFCTIGYDLEDIYDTPWVQGALKRIGKQFHPEQIPNLPALLESMLSEQSTMQASLQAVKQELWHFQGSGGEQSARALLEIESQILESSLDKSLPLHKRILATQKILATPALESSTQLSLDSTPPRTPSQRIQSA</sequence>
<proteinExistence type="predicted"/>
<name>A0A5M9QIM1_9HELI</name>
<dbReference type="Gene3D" id="3.40.50.12580">
    <property type="match status" value="1"/>
</dbReference>
<dbReference type="RefSeq" id="WP_150337744.1">
    <property type="nucleotide sequence ID" value="NZ_JAERIX010000024.1"/>
</dbReference>
<comment type="caution">
    <text evidence="2">The sequence shown here is derived from an EMBL/GenBank/DDBJ whole genome shotgun (WGS) entry which is preliminary data.</text>
</comment>
<feature type="region of interest" description="Disordered" evidence="1">
    <location>
        <begin position="350"/>
        <end position="372"/>
    </location>
</feature>
<reference evidence="2 3" key="1">
    <citation type="submission" date="2019-09" db="EMBL/GenBank/DDBJ databases">
        <title>Draft genome sequence of various Type strains from the CCUG.</title>
        <authorList>
            <person name="Pineiro-Iglesias B."/>
            <person name="Tunovic T."/>
            <person name="Unosson C."/>
            <person name="Inganas E."/>
            <person name="Ohlen M."/>
            <person name="Cardew S."/>
            <person name="Jensie-Markopoulos S."/>
            <person name="Salva-Serra F."/>
            <person name="Jaen-Luchoro D."/>
            <person name="Karlsson R."/>
            <person name="Svensson-Stadler L."/>
            <person name="Chun J."/>
            <person name="Moore E."/>
        </authorList>
    </citation>
    <scope>NUCLEOTIDE SEQUENCE [LARGE SCALE GENOMIC DNA]</scope>
    <source>
        <strain evidence="2 3">CCUG 32756T</strain>
    </source>
</reference>
<dbReference type="Pfam" id="PF04464">
    <property type="entry name" value="Glyphos_transf"/>
    <property type="match status" value="1"/>
</dbReference>
<evidence type="ECO:0000313" key="3">
    <source>
        <dbReference type="Proteomes" id="UP000323707"/>
    </source>
</evidence>
<evidence type="ECO:0008006" key="4">
    <source>
        <dbReference type="Google" id="ProtNLM"/>
    </source>
</evidence>
<dbReference type="AlphaFoldDB" id="A0A5M9QIM1"/>